<feature type="region of interest" description="Disordered" evidence="1">
    <location>
        <begin position="66"/>
        <end position="89"/>
    </location>
</feature>
<organism evidence="2 3">
    <name type="scientific">Streptomyces broussonetiae</name>
    <dbReference type="NCBI Taxonomy" id="2686304"/>
    <lineage>
        <taxon>Bacteria</taxon>
        <taxon>Bacillati</taxon>
        <taxon>Actinomycetota</taxon>
        <taxon>Actinomycetes</taxon>
        <taxon>Kitasatosporales</taxon>
        <taxon>Streptomycetaceae</taxon>
        <taxon>Streptomyces</taxon>
    </lineage>
</organism>
<reference evidence="2 3" key="1">
    <citation type="submission" date="2019-12" db="EMBL/GenBank/DDBJ databases">
        <title>Streptomyces sp. strain T44 isolated from rhizosphere soil of Broussonetia papyrifera.</title>
        <authorList>
            <person name="Mo P."/>
        </authorList>
    </citation>
    <scope>NUCLEOTIDE SEQUENCE [LARGE SCALE GENOMIC DNA]</scope>
    <source>
        <strain evidence="2 3">T44</strain>
    </source>
</reference>
<evidence type="ECO:0000313" key="3">
    <source>
        <dbReference type="Proteomes" id="UP000436138"/>
    </source>
</evidence>
<keyword evidence="3" id="KW-1185">Reference proteome</keyword>
<dbReference type="KEGG" id="sbro:GQF42_02015"/>
<dbReference type="AlphaFoldDB" id="A0A6I6MPD0"/>
<accession>A0A6I6MPD0</accession>
<dbReference type="EMBL" id="CP047020">
    <property type="protein sequence ID" value="QHA02258.1"/>
    <property type="molecule type" value="Genomic_DNA"/>
</dbReference>
<gene>
    <name evidence="2" type="ORF">GQF42_02015</name>
</gene>
<sequence length="89" mass="9690">MPAILRLAGLPARSLIALLSAILLLPIILASLPALLVMSFTTDGPARCQTMTEQIITWSRILLVTRPDERSTPPRGTRRDGSGTGRRRV</sequence>
<evidence type="ECO:0000256" key="1">
    <source>
        <dbReference type="SAM" id="MobiDB-lite"/>
    </source>
</evidence>
<name>A0A6I6MPD0_9ACTN</name>
<dbReference type="Proteomes" id="UP000436138">
    <property type="component" value="Chromosome"/>
</dbReference>
<protein>
    <submittedName>
        <fullName evidence="2">Uncharacterized protein</fullName>
    </submittedName>
</protein>
<dbReference type="RefSeq" id="WP_158917091.1">
    <property type="nucleotide sequence ID" value="NZ_CP047020.1"/>
</dbReference>
<proteinExistence type="predicted"/>
<feature type="compositionally biased region" description="Basic and acidic residues" evidence="1">
    <location>
        <begin position="66"/>
        <end position="81"/>
    </location>
</feature>
<evidence type="ECO:0000313" key="2">
    <source>
        <dbReference type="EMBL" id="QHA02258.1"/>
    </source>
</evidence>